<dbReference type="InterPro" id="IPR018222">
    <property type="entry name" value="Nuclear_transport_factor_2_euk"/>
</dbReference>
<reference evidence="6 7" key="1">
    <citation type="journal article" date="2016" name="Genome Announc.">
        <title>Genome Sequence of Madurella mycetomatis mm55, Isolated from a Human Mycetoma Case in Sudan.</title>
        <authorList>
            <person name="Smit S."/>
            <person name="Derks M.F."/>
            <person name="Bervoets S."/>
            <person name="Fahal A."/>
            <person name="van Leeuwen W."/>
            <person name="van Belkum A."/>
            <person name="van de Sande W.W."/>
        </authorList>
    </citation>
    <scope>NUCLEOTIDE SEQUENCE [LARGE SCALE GENOMIC DNA]</scope>
    <source>
        <strain evidence="7">mm55</strain>
    </source>
</reference>
<evidence type="ECO:0000313" key="6">
    <source>
        <dbReference type="EMBL" id="KXX75815.1"/>
    </source>
</evidence>
<evidence type="ECO:0000256" key="4">
    <source>
        <dbReference type="RuleBase" id="RU369002"/>
    </source>
</evidence>
<dbReference type="InterPro" id="IPR045875">
    <property type="entry name" value="NTF2"/>
</dbReference>
<protein>
    <recommendedName>
        <fullName evidence="2 4">Nuclear transport factor 2</fullName>
        <shortName evidence="4">NTF-2</shortName>
    </recommendedName>
</protein>
<keyword evidence="7" id="KW-1185">Reference proteome</keyword>
<evidence type="ECO:0000256" key="3">
    <source>
        <dbReference type="ARBA" id="ARBA00053082"/>
    </source>
</evidence>
<comment type="function">
    <text evidence="3">Facilitates protein transport into the nucleus. Could be part of a multicomponent system of cytosolic factors that assemble at the pore complex during nuclear import.</text>
</comment>
<dbReference type="GO" id="GO:0005737">
    <property type="term" value="C:cytoplasm"/>
    <property type="evidence" value="ECO:0007669"/>
    <property type="project" value="UniProtKB-SubCell"/>
</dbReference>
<proteinExistence type="predicted"/>
<feature type="domain" description="NTF2" evidence="5">
    <location>
        <begin position="7"/>
        <end position="120"/>
    </location>
</feature>
<dbReference type="Pfam" id="PF02136">
    <property type="entry name" value="NTF2"/>
    <property type="match status" value="1"/>
</dbReference>
<dbReference type="Gene3D" id="3.10.450.50">
    <property type="match status" value="1"/>
</dbReference>
<dbReference type="OrthoDB" id="6507044at2759"/>
<dbReference type="FunFam" id="3.10.450.50:FF:000005">
    <property type="entry name" value="Nuclear transport factor 2"/>
    <property type="match status" value="1"/>
</dbReference>
<keyword evidence="4" id="KW-0813">Transport</keyword>
<dbReference type="PROSITE" id="PS50177">
    <property type="entry name" value="NTF2_DOMAIN"/>
    <property type="match status" value="1"/>
</dbReference>
<dbReference type="CDD" id="cd00780">
    <property type="entry name" value="NTF2"/>
    <property type="match status" value="1"/>
</dbReference>
<dbReference type="GO" id="GO:0006606">
    <property type="term" value="P:protein import into nucleus"/>
    <property type="evidence" value="ECO:0007669"/>
    <property type="project" value="UniProtKB-ARBA"/>
</dbReference>
<keyword evidence="4" id="KW-0653">Protein transport</keyword>
<dbReference type="GO" id="GO:0051028">
    <property type="term" value="P:mRNA transport"/>
    <property type="evidence" value="ECO:0007669"/>
    <property type="project" value="UniProtKB-UniRule"/>
</dbReference>
<comment type="function">
    <text evidence="4">Has a role in nuclear-cytoplasmic transport of proteins and mRNAs.</text>
</comment>
<comment type="subcellular location">
    <subcellularLocation>
        <location evidence="4">Cytoplasm</location>
    </subcellularLocation>
    <subcellularLocation>
        <location evidence="4">Nucleus</location>
    </subcellularLocation>
</comment>
<dbReference type="GO" id="GO:0005635">
    <property type="term" value="C:nuclear envelope"/>
    <property type="evidence" value="ECO:0007669"/>
    <property type="project" value="UniProtKB-ARBA"/>
</dbReference>
<evidence type="ECO:0000259" key="5">
    <source>
        <dbReference type="PROSITE" id="PS50177"/>
    </source>
</evidence>
<accession>A0A175VX50</accession>
<dbReference type="AlphaFoldDB" id="A0A175VX50"/>
<sequence length="123" mass="13745">MADFQGIAKQFVTHYYTTFDTDRKSLASLYRENSMLTFQSTQSLGAPNITEKLTSLPFQKVRHVHGEPDAQPTPAGGIIILVNGQLAVDEEQNPLPYSQTFHLCQDGAGQWFVQNDIFSLVLL</sequence>
<dbReference type="STRING" id="100816.A0A175VX50"/>
<dbReference type="PANTHER" id="PTHR12612">
    <property type="entry name" value="NUCLEAR TRANSPORT FACTOR 2"/>
    <property type="match status" value="1"/>
</dbReference>
<evidence type="ECO:0000313" key="7">
    <source>
        <dbReference type="Proteomes" id="UP000078237"/>
    </source>
</evidence>
<evidence type="ECO:0000256" key="2">
    <source>
        <dbReference type="ARBA" id="ARBA00026247"/>
    </source>
</evidence>
<comment type="caution">
    <text evidence="6">The sequence shown here is derived from an EMBL/GenBank/DDBJ whole genome shotgun (WGS) entry which is preliminary data.</text>
</comment>
<dbReference type="InterPro" id="IPR032710">
    <property type="entry name" value="NTF2-like_dom_sf"/>
</dbReference>
<dbReference type="EMBL" id="LCTW02000246">
    <property type="protein sequence ID" value="KXX75815.1"/>
    <property type="molecule type" value="Genomic_DNA"/>
</dbReference>
<dbReference type="InterPro" id="IPR002075">
    <property type="entry name" value="NTF2_dom"/>
</dbReference>
<dbReference type="SUPFAM" id="SSF54427">
    <property type="entry name" value="NTF2-like"/>
    <property type="match status" value="1"/>
</dbReference>
<name>A0A175VX50_9PEZI</name>
<evidence type="ECO:0000256" key="1">
    <source>
        <dbReference type="ARBA" id="ARBA00022490"/>
    </source>
</evidence>
<keyword evidence="4" id="KW-0539">Nucleus</keyword>
<organism evidence="6 7">
    <name type="scientific">Madurella mycetomatis</name>
    <dbReference type="NCBI Taxonomy" id="100816"/>
    <lineage>
        <taxon>Eukaryota</taxon>
        <taxon>Fungi</taxon>
        <taxon>Dikarya</taxon>
        <taxon>Ascomycota</taxon>
        <taxon>Pezizomycotina</taxon>
        <taxon>Sordariomycetes</taxon>
        <taxon>Sordariomycetidae</taxon>
        <taxon>Sordariales</taxon>
        <taxon>Sordariales incertae sedis</taxon>
        <taxon>Madurella</taxon>
    </lineage>
</organism>
<gene>
    <name evidence="6" type="ORF">MMYC01_207688</name>
</gene>
<keyword evidence="1 4" id="KW-0963">Cytoplasm</keyword>
<dbReference type="Proteomes" id="UP000078237">
    <property type="component" value="Unassembled WGS sequence"/>
</dbReference>
<dbReference type="VEuPathDB" id="FungiDB:MMYC01_207688"/>